<dbReference type="InterPro" id="IPR001387">
    <property type="entry name" value="Cro/C1-type_HTH"/>
</dbReference>
<dbReference type="InterPro" id="IPR010982">
    <property type="entry name" value="Lambda_DNA-bd_dom_sf"/>
</dbReference>
<protein>
    <recommendedName>
        <fullName evidence="1">HTH cro/C1-type domain-containing protein</fullName>
    </recommendedName>
</protein>
<organism evidence="2 3">
    <name type="scientific">Bacteroides thetaiotaomicron</name>
    <dbReference type="NCBI Taxonomy" id="818"/>
    <lineage>
        <taxon>Bacteria</taxon>
        <taxon>Pseudomonadati</taxon>
        <taxon>Bacteroidota</taxon>
        <taxon>Bacteroidia</taxon>
        <taxon>Bacteroidales</taxon>
        <taxon>Bacteroidaceae</taxon>
        <taxon>Bacteroides</taxon>
    </lineage>
</organism>
<name>A0AA46U7G5_BACT4</name>
<dbReference type="Gene3D" id="1.10.260.40">
    <property type="entry name" value="lambda repressor-like DNA-binding domains"/>
    <property type="match status" value="1"/>
</dbReference>
<evidence type="ECO:0000259" key="1">
    <source>
        <dbReference type="PROSITE" id="PS50943"/>
    </source>
</evidence>
<feature type="domain" description="HTH cro/C1-type" evidence="1">
    <location>
        <begin position="16"/>
        <end position="67"/>
    </location>
</feature>
<dbReference type="GO" id="GO:0003677">
    <property type="term" value="F:DNA binding"/>
    <property type="evidence" value="ECO:0007669"/>
    <property type="project" value="InterPro"/>
</dbReference>
<dbReference type="SUPFAM" id="SSF47413">
    <property type="entry name" value="lambda repressor-like DNA-binding domains"/>
    <property type="match status" value="1"/>
</dbReference>
<evidence type="ECO:0000313" key="2">
    <source>
        <dbReference type="EMBL" id="UYU69641.1"/>
    </source>
</evidence>
<gene>
    <name evidence="2" type="ORF">KQP59_15240</name>
</gene>
<dbReference type="Proteomes" id="UP001156216">
    <property type="component" value="Chromosome"/>
</dbReference>
<proteinExistence type="predicted"/>
<accession>A0AA46U7G5</accession>
<dbReference type="PROSITE" id="PS50943">
    <property type="entry name" value="HTH_CROC1"/>
    <property type="match status" value="1"/>
</dbReference>
<dbReference type="AlphaFoldDB" id="A0AA46U7G5"/>
<reference evidence="2" key="1">
    <citation type="submission" date="2021-06" db="EMBL/GenBank/DDBJ databases">
        <title>Interrogation of the integrated mobile genetic elements in gut-associated Bacteroides with a consensus prediction approach.</title>
        <authorList>
            <person name="Campbell D.E."/>
            <person name="Leigh J.R."/>
            <person name="Kim T."/>
            <person name="England W."/>
            <person name="Whitaker R.J."/>
            <person name="Degnan P.H."/>
        </authorList>
    </citation>
    <scope>NUCLEOTIDE SEQUENCE</scope>
    <source>
        <strain evidence="2">VPI-BTDOT2</strain>
    </source>
</reference>
<dbReference type="EMBL" id="CP083681">
    <property type="protein sequence ID" value="UYU69641.1"/>
    <property type="molecule type" value="Genomic_DNA"/>
</dbReference>
<sequence length="113" mass="13182">MSKSEIHSTIHIGNLISKVLEEKHISVAELANQLHTDKSNMYKILRKSHIDTELLYRISQILNHNFFREYCQHESSCIPHEKTELVVIKAKTTLLKDLLSTHDEIEILFKESD</sequence>
<dbReference type="RefSeq" id="WP_195584474.1">
    <property type="nucleotide sequence ID" value="NZ_CP083681.1"/>
</dbReference>
<dbReference type="Pfam" id="PF13443">
    <property type="entry name" value="HTH_26"/>
    <property type="match status" value="1"/>
</dbReference>
<evidence type="ECO:0000313" key="3">
    <source>
        <dbReference type="Proteomes" id="UP001156216"/>
    </source>
</evidence>